<dbReference type="InterPro" id="IPR002676">
    <property type="entry name" value="RimM_N"/>
</dbReference>
<dbReference type="HAMAP" id="MF_00014">
    <property type="entry name" value="Ribosome_mat_RimM"/>
    <property type="match status" value="1"/>
</dbReference>
<comment type="domain">
    <text evidence="5">The PRC barrel domain binds ribosomal protein uS19.</text>
</comment>
<accession>A0ABU0FNF2</accession>
<evidence type="ECO:0000313" key="9">
    <source>
        <dbReference type="Proteomes" id="UP001237448"/>
    </source>
</evidence>
<evidence type="ECO:0000259" key="6">
    <source>
        <dbReference type="Pfam" id="PF01782"/>
    </source>
</evidence>
<protein>
    <recommendedName>
        <fullName evidence="5">Ribosome maturation factor RimM</fullName>
    </recommendedName>
</protein>
<dbReference type="Proteomes" id="UP001237448">
    <property type="component" value="Unassembled WGS sequence"/>
</dbReference>
<keyword evidence="4 5" id="KW-0143">Chaperone</keyword>
<evidence type="ECO:0000256" key="4">
    <source>
        <dbReference type="ARBA" id="ARBA00023186"/>
    </source>
</evidence>
<comment type="similarity">
    <text evidence="5">Belongs to the RimM family.</text>
</comment>
<evidence type="ECO:0000256" key="1">
    <source>
        <dbReference type="ARBA" id="ARBA00022490"/>
    </source>
</evidence>
<keyword evidence="1 5" id="KW-0963">Cytoplasm</keyword>
<dbReference type="NCBIfam" id="TIGR02273">
    <property type="entry name" value="16S_RimM"/>
    <property type="match status" value="1"/>
</dbReference>
<reference evidence="8 9" key="1">
    <citation type="submission" date="2023-07" db="EMBL/GenBank/DDBJ databases">
        <title>Genomic Encyclopedia of Type Strains, Phase IV (KMG-IV): sequencing the most valuable type-strain genomes for metagenomic binning, comparative biology and taxonomic classification.</title>
        <authorList>
            <person name="Goeker M."/>
        </authorList>
    </citation>
    <scope>NUCLEOTIDE SEQUENCE [LARGE SCALE GENOMIC DNA]</scope>
    <source>
        <strain evidence="8 9">DSM 5896</strain>
    </source>
</reference>
<dbReference type="Pfam" id="PF24986">
    <property type="entry name" value="PRC_RimM"/>
    <property type="match status" value="1"/>
</dbReference>
<dbReference type="SUPFAM" id="SSF50447">
    <property type="entry name" value="Translation proteins"/>
    <property type="match status" value="1"/>
</dbReference>
<comment type="subcellular location">
    <subcellularLocation>
        <location evidence="5">Cytoplasm</location>
    </subcellularLocation>
</comment>
<organism evidence="8 9">
    <name type="scientific">Labrys monachus</name>
    <dbReference type="NCBI Taxonomy" id="217067"/>
    <lineage>
        <taxon>Bacteria</taxon>
        <taxon>Pseudomonadati</taxon>
        <taxon>Pseudomonadota</taxon>
        <taxon>Alphaproteobacteria</taxon>
        <taxon>Hyphomicrobiales</taxon>
        <taxon>Xanthobacteraceae</taxon>
        <taxon>Labrys</taxon>
    </lineage>
</organism>
<evidence type="ECO:0000256" key="3">
    <source>
        <dbReference type="ARBA" id="ARBA00022552"/>
    </source>
</evidence>
<dbReference type="Gene3D" id="2.30.30.240">
    <property type="entry name" value="PRC-barrel domain"/>
    <property type="match status" value="1"/>
</dbReference>
<feature type="domain" description="Ribosome maturation factor RimM PRC barrel" evidence="7">
    <location>
        <begin position="103"/>
        <end position="172"/>
    </location>
</feature>
<dbReference type="InterPro" id="IPR011033">
    <property type="entry name" value="PRC_barrel-like_sf"/>
</dbReference>
<dbReference type="PANTHER" id="PTHR33692:SF1">
    <property type="entry name" value="RIBOSOME MATURATION FACTOR RIMM"/>
    <property type="match status" value="1"/>
</dbReference>
<evidence type="ECO:0000313" key="8">
    <source>
        <dbReference type="EMBL" id="MDQ0396142.1"/>
    </source>
</evidence>
<dbReference type="InterPro" id="IPR011961">
    <property type="entry name" value="RimM"/>
</dbReference>
<comment type="subunit">
    <text evidence="5">Binds ribosomal protein uS19.</text>
</comment>
<evidence type="ECO:0000259" key="7">
    <source>
        <dbReference type="Pfam" id="PF24986"/>
    </source>
</evidence>
<gene>
    <name evidence="5" type="primary">rimM</name>
    <name evidence="8" type="ORF">J3R73_005934</name>
</gene>
<keyword evidence="3 5" id="KW-0698">rRNA processing</keyword>
<evidence type="ECO:0000256" key="5">
    <source>
        <dbReference type="HAMAP-Rule" id="MF_00014"/>
    </source>
</evidence>
<dbReference type="SUPFAM" id="SSF50346">
    <property type="entry name" value="PRC-barrel domain"/>
    <property type="match status" value="1"/>
</dbReference>
<keyword evidence="2 5" id="KW-0690">Ribosome biogenesis</keyword>
<dbReference type="PANTHER" id="PTHR33692">
    <property type="entry name" value="RIBOSOME MATURATION FACTOR RIMM"/>
    <property type="match status" value="1"/>
</dbReference>
<comment type="caution">
    <text evidence="8">The sequence shown here is derived from an EMBL/GenBank/DDBJ whole genome shotgun (WGS) entry which is preliminary data.</text>
</comment>
<dbReference type="RefSeq" id="WP_307435964.1">
    <property type="nucleotide sequence ID" value="NZ_JAUSVK010000001.1"/>
</dbReference>
<dbReference type="InterPro" id="IPR036976">
    <property type="entry name" value="RimM_N_sf"/>
</dbReference>
<name>A0ABU0FNF2_9HYPH</name>
<evidence type="ECO:0000256" key="2">
    <source>
        <dbReference type="ARBA" id="ARBA00022517"/>
    </source>
</evidence>
<dbReference type="Gene3D" id="2.40.30.60">
    <property type="entry name" value="RimM"/>
    <property type="match status" value="1"/>
</dbReference>
<dbReference type="EMBL" id="JAUSVK010000001">
    <property type="protein sequence ID" value="MDQ0396142.1"/>
    <property type="molecule type" value="Genomic_DNA"/>
</dbReference>
<keyword evidence="9" id="KW-1185">Reference proteome</keyword>
<dbReference type="InterPro" id="IPR009000">
    <property type="entry name" value="Transl_B-barrel_sf"/>
</dbReference>
<comment type="function">
    <text evidence="5">An accessory protein needed during the final step in the assembly of 30S ribosomal subunit, possibly for assembly of the head region. Essential for efficient processing of 16S rRNA. May be needed both before and after RbfA during the maturation of 16S rRNA. It has affinity for free ribosomal 30S subunits but not for 70S ribosomes.</text>
</comment>
<proteinExistence type="inferred from homology"/>
<sequence length="186" mass="20001">MPPTPKNLVLLGVFGAAHGLKGEVRLKSYTKEPLAIADYGPLATKSGRVIRLAGLRPLKDDLLIARVEGVNDRNGAEALVNLQLFAEREALGTPEDEDEFFHADLVGLLARREDGTVIGTVTALFDFGAGDIVEVTPAGTGAKPWLLPFTRQIVPQVDVKAGHILVVLPEEIDTESEDPTGKTDER</sequence>
<dbReference type="Pfam" id="PF01782">
    <property type="entry name" value="RimM"/>
    <property type="match status" value="1"/>
</dbReference>
<feature type="domain" description="RimM N-terminal" evidence="6">
    <location>
        <begin position="11"/>
        <end position="89"/>
    </location>
</feature>
<dbReference type="InterPro" id="IPR056792">
    <property type="entry name" value="PRC_RimM"/>
</dbReference>